<accession>A0A921FP55</accession>
<dbReference type="Gene3D" id="3.10.310.10">
    <property type="entry name" value="Diaminopimelate Epimerase, Chain A, domain 1"/>
    <property type="match status" value="2"/>
</dbReference>
<reference evidence="1" key="1">
    <citation type="journal article" date="2021" name="PeerJ">
        <title>Extensive microbial diversity within the chicken gut microbiome revealed by metagenomics and culture.</title>
        <authorList>
            <person name="Gilroy R."/>
            <person name="Ravi A."/>
            <person name="Getino M."/>
            <person name="Pursley I."/>
            <person name="Horton D.L."/>
            <person name="Alikhan N.F."/>
            <person name="Baker D."/>
            <person name="Gharbi K."/>
            <person name="Hall N."/>
            <person name="Watson M."/>
            <person name="Adriaenssens E.M."/>
            <person name="Foster-Nyarko E."/>
            <person name="Jarju S."/>
            <person name="Secka A."/>
            <person name="Antonio M."/>
            <person name="Oren A."/>
            <person name="Chaudhuri R.R."/>
            <person name="La Ragione R."/>
            <person name="Hildebrand F."/>
            <person name="Pallen M.J."/>
        </authorList>
    </citation>
    <scope>NUCLEOTIDE SEQUENCE</scope>
    <source>
        <strain evidence="1">ChiHjej13B12-14962</strain>
    </source>
</reference>
<name>A0A921FP55_9MICC</name>
<dbReference type="RefSeq" id="WP_303907878.1">
    <property type="nucleotide sequence ID" value="NZ_DYXC01000142.1"/>
</dbReference>
<dbReference type="AlphaFoldDB" id="A0A921FP55"/>
<evidence type="ECO:0000313" key="2">
    <source>
        <dbReference type="Proteomes" id="UP000703315"/>
    </source>
</evidence>
<evidence type="ECO:0008006" key="3">
    <source>
        <dbReference type="Google" id="ProtNLM"/>
    </source>
</evidence>
<sequence>MNVSQSTPQVRRQGMREDLVGEQFIKITGPTGDWIVIDEPTQRFELTSEHIIWLCNRSTGVGAVGVVLITEAPPLHGRPALSLEAWMADGTPMQHLTEAARVATYALVALKKIANADTSHHVFSSSSGLITTVYTPAYVGVDIGQWSYEMPETASAAGSDTLVMAAGLTDPRPGLSIRAQNLHVTVAVESLGELAGIDLAQAPSIDPEASEPTGVNFVVPHDPLMVEGIGQLALRHHPAVHGVSDLGTAAATATIAFQLWTGLTQLSLWNVSTPCGDIVVQLHEGQRISTFAALSTAFIGRL</sequence>
<dbReference type="EMBL" id="DYXC01000142">
    <property type="protein sequence ID" value="HJF15553.1"/>
    <property type="molecule type" value="Genomic_DNA"/>
</dbReference>
<reference evidence="1" key="2">
    <citation type="submission" date="2021-09" db="EMBL/GenBank/DDBJ databases">
        <authorList>
            <person name="Gilroy R."/>
        </authorList>
    </citation>
    <scope>NUCLEOTIDE SEQUENCE</scope>
    <source>
        <strain evidence="1">ChiHjej13B12-14962</strain>
    </source>
</reference>
<evidence type="ECO:0000313" key="1">
    <source>
        <dbReference type="EMBL" id="HJF15553.1"/>
    </source>
</evidence>
<dbReference type="Proteomes" id="UP000703315">
    <property type="component" value="Unassembled WGS sequence"/>
</dbReference>
<organism evidence="1 2">
    <name type="scientific">Enteractinococcus helveticum</name>
    <dbReference type="NCBI Taxonomy" id="1837282"/>
    <lineage>
        <taxon>Bacteria</taxon>
        <taxon>Bacillati</taxon>
        <taxon>Actinomycetota</taxon>
        <taxon>Actinomycetes</taxon>
        <taxon>Micrococcales</taxon>
        <taxon>Micrococcaceae</taxon>
    </lineage>
</organism>
<protein>
    <recommendedName>
        <fullName evidence="3">Diaminopimelate epimerase</fullName>
    </recommendedName>
</protein>
<dbReference type="SUPFAM" id="SSF54506">
    <property type="entry name" value="Diaminopimelate epimerase-like"/>
    <property type="match status" value="1"/>
</dbReference>
<proteinExistence type="predicted"/>
<gene>
    <name evidence="1" type="ORF">K8V32_12285</name>
</gene>
<comment type="caution">
    <text evidence="1">The sequence shown here is derived from an EMBL/GenBank/DDBJ whole genome shotgun (WGS) entry which is preliminary data.</text>
</comment>